<organism evidence="2">
    <name type="scientific">Tanacetum cinerariifolium</name>
    <name type="common">Dalmatian daisy</name>
    <name type="synonym">Chrysanthemum cinerariifolium</name>
    <dbReference type="NCBI Taxonomy" id="118510"/>
    <lineage>
        <taxon>Eukaryota</taxon>
        <taxon>Viridiplantae</taxon>
        <taxon>Streptophyta</taxon>
        <taxon>Embryophyta</taxon>
        <taxon>Tracheophyta</taxon>
        <taxon>Spermatophyta</taxon>
        <taxon>Magnoliopsida</taxon>
        <taxon>eudicotyledons</taxon>
        <taxon>Gunneridae</taxon>
        <taxon>Pentapetalae</taxon>
        <taxon>asterids</taxon>
        <taxon>campanulids</taxon>
        <taxon>Asterales</taxon>
        <taxon>Asteraceae</taxon>
        <taxon>Asteroideae</taxon>
        <taxon>Anthemideae</taxon>
        <taxon>Anthemidinae</taxon>
        <taxon>Tanacetum</taxon>
    </lineage>
</organism>
<feature type="non-terminal residue" evidence="2">
    <location>
        <position position="81"/>
    </location>
</feature>
<dbReference type="Pfam" id="PF02836">
    <property type="entry name" value="Glyco_hydro_2_C"/>
    <property type="match status" value="1"/>
</dbReference>
<dbReference type="InterPro" id="IPR006103">
    <property type="entry name" value="Glyco_hydro_2_cat"/>
</dbReference>
<sequence length="81" mass="9412">APELMQLCDEMGFLVMVESFDEWKRPKVKNGYSQYFDQWVEKDLTNMVHRDRNHPSAIMWSIGNEVPDQSSPDGPALAKRL</sequence>
<proteinExistence type="predicted"/>
<reference evidence="2" key="1">
    <citation type="journal article" date="2019" name="Sci. Rep.">
        <title>Draft genome of Tanacetum cinerariifolium, the natural source of mosquito coil.</title>
        <authorList>
            <person name="Yamashiro T."/>
            <person name="Shiraishi A."/>
            <person name="Satake H."/>
            <person name="Nakayama K."/>
        </authorList>
    </citation>
    <scope>NUCLEOTIDE SEQUENCE</scope>
</reference>
<dbReference type="EMBL" id="BKCJ011875918">
    <property type="protein sequence ID" value="GFD60295.1"/>
    <property type="molecule type" value="Genomic_DNA"/>
</dbReference>
<protein>
    <recommendedName>
        <fullName evidence="1">Glycoside hydrolase family 2 catalytic domain-containing protein</fullName>
    </recommendedName>
</protein>
<dbReference type="PANTHER" id="PTHR42732">
    <property type="entry name" value="BETA-GALACTOSIDASE"/>
    <property type="match status" value="1"/>
</dbReference>
<dbReference type="GO" id="GO:0005975">
    <property type="term" value="P:carbohydrate metabolic process"/>
    <property type="evidence" value="ECO:0007669"/>
    <property type="project" value="InterPro"/>
</dbReference>
<evidence type="ECO:0000259" key="1">
    <source>
        <dbReference type="Pfam" id="PF02836"/>
    </source>
</evidence>
<feature type="non-terminal residue" evidence="2">
    <location>
        <position position="1"/>
    </location>
</feature>
<dbReference type="GO" id="GO:0004553">
    <property type="term" value="F:hydrolase activity, hydrolyzing O-glycosyl compounds"/>
    <property type="evidence" value="ECO:0007669"/>
    <property type="project" value="InterPro"/>
</dbReference>
<comment type="caution">
    <text evidence="2">The sequence shown here is derived from an EMBL/GenBank/DDBJ whole genome shotgun (WGS) entry which is preliminary data.</text>
</comment>
<feature type="domain" description="Glycoside hydrolase family 2 catalytic" evidence="1">
    <location>
        <begin position="2"/>
        <end position="66"/>
    </location>
</feature>
<evidence type="ECO:0000313" key="2">
    <source>
        <dbReference type="EMBL" id="GFD60295.1"/>
    </source>
</evidence>
<dbReference type="Gene3D" id="3.20.20.80">
    <property type="entry name" value="Glycosidases"/>
    <property type="match status" value="1"/>
</dbReference>
<gene>
    <name evidence="2" type="ORF">Tci_932264</name>
</gene>
<dbReference type="InterPro" id="IPR051913">
    <property type="entry name" value="GH2_Domain-Containing"/>
</dbReference>
<name>A0A699XK63_TANCI</name>
<dbReference type="SUPFAM" id="SSF51445">
    <property type="entry name" value="(Trans)glycosidases"/>
    <property type="match status" value="1"/>
</dbReference>
<accession>A0A699XK63</accession>
<dbReference type="AlphaFoldDB" id="A0A699XK63"/>
<dbReference type="InterPro" id="IPR017853">
    <property type="entry name" value="GH"/>
</dbReference>
<dbReference type="PANTHER" id="PTHR42732:SF1">
    <property type="entry name" value="BETA-MANNOSIDASE"/>
    <property type="match status" value="1"/>
</dbReference>